<keyword evidence="4" id="KW-0285">Flavoprotein</keyword>
<comment type="cofactor">
    <cofactor evidence="1">
        <name>FMN</name>
        <dbReference type="ChEBI" id="CHEBI:58210"/>
    </cofactor>
</comment>
<dbReference type="SUPFAM" id="SSF51905">
    <property type="entry name" value="FAD/NAD(P)-binding domain"/>
    <property type="match status" value="1"/>
</dbReference>
<dbReference type="Proteomes" id="UP001210380">
    <property type="component" value="Unassembled WGS sequence"/>
</dbReference>
<comment type="cofactor">
    <cofactor evidence="2">
        <name>[4Fe-4S] cluster</name>
        <dbReference type="ChEBI" id="CHEBI:49883"/>
    </cofactor>
</comment>
<proteinExistence type="inferred from homology"/>
<keyword evidence="6" id="KW-0479">Metal-binding</keyword>
<organism evidence="11 12">
    <name type="scientific">Saccharopolyspora oryzae</name>
    <dbReference type="NCBI Taxonomy" id="2997343"/>
    <lineage>
        <taxon>Bacteria</taxon>
        <taxon>Bacillati</taxon>
        <taxon>Actinomycetota</taxon>
        <taxon>Actinomycetes</taxon>
        <taxon>Pseudonocardiales</taxon>
        <taxon>Pseudonocardiaceae</taxon>
        <taxon>Saccharopolyspora</taxon>
    </lineage>
</organism>
<evidence type="ECO:0000256" key="8">
    <source>
        <dbReference type="ARBA" id="ARBA00023004"/>
    </source>
</evidence>
<comment type="caution">
    <text evidence="11">The sequence shown here is derived from an EMBL/GenBank/DDBJ whole genome shotgun (WGS) entry which is preliminary data.</text>
</comment>
<evidence type="ECO:0000256" key="2">
    <source>
        <dbReference type="ARBA" id="ARBA00001966"/>
    </source>
</evidence>
<dbReference type="RefSeq" id="WP_270947779.1">
    <property type="nucleotide sequence ID" value="NZ_JAQGLA010000007.1"/>
</dbReference>
<dbReference type="PANTHER" id="PTHR42917:SF2">
    <property type="entry name" value="2,4-DIENOYL-COA REDUCTASE [(2E)-ENOYL-COA-PRODUCING]"/>
    <property type="match status" value="1"/>
</dbReference>
<keyword evidence="9" id="KW-0411">Iron-sulfur</keyword>
<dbReference type="Pfam" id="PF13450">
    <property type="entry name" value="NAD_binding_8"/>
    <property type="match status" value="1"/>
</dbReference>
<sequence length="686" mass="74111">MHPISDGETNSDDPLLTTFRLKNLTLRNRIVSTSHEPAYGEGGMPTDRYRAYHVEKARGGVALTMIGGSAAVSVDSPPSFGNLSMYDDGIVPWLRRLSDEVHAEGAAVMTQLTHLGHRTSHFSGPWLPTVSVSNLREPAHRSFTKEAEPHDLRRIAADFAAAAVRSQAGGLDGVELEAYGHLLDSFWSPDLNKRTDSYGGSLDNRLRFPIEVITAIREAVGPDYVLGIRMSFDELRPGGLELDEALEIARRITEAGIDFISVIRGHIVTEAGLSRVIPPMGEPSAPHLSFAGLVRQQVAVPVMHAAGISDVATARHAIADGQLDLVGMTRAQLADPHLVAKLRRGEEDRIRPCVGASVCIDSLYTGEPSYCVHNASTGRELRLPHDVPVAENRKAAVVIGAGVAGLEAARVLAERGHDVTLYEAADQPGGQLRLAAMAPRRENLIGIVDWRVAECERLGVQIKLNHLVEAREVLDADPDVVLVATGGLPNTSFLRFGSELVHDTWDVLSGAVRPGGSVLVYDDHGAHPGLDAVEALVQAGADVEWASPERTVAVDVGSVNAPPYLRTMASNDVRITLMRRLVGVERENGRLKATFVSDSADRTCTRVVDHVVVEHGTLPNAELYHELLPHSSNLGEIALHDLLELAEQPLGPNADGRFQLFRIGDAVNSRNVHSAVLDAFRLCFAL</sequence>
<dbReference type="Gene3D" id="3.50.50.60">
    <property type="entry name" value="FAD/NAD(P)-binding domain"/>
    <property type="match status" value="1"/>
</dbReference>
<dbReference type="PRINTS" id="PR00368">
    <property type="entry name" value="FADPNR"/>
</dbReference>
<evidence type="ECO:0000259" key="10">
    <source>
        <dbReference type="Pfam" id="PF00724"/>
    </source>
</evidence>
<evidence type="ECO:0000313" key="11">
    <source>
        <dbReference type="EMBL" id="MDA3625200.1"/>
    </source>
</evidence>
<dbReference type="InterPro" id="IPR013785">
    <property type="entry name" value="Aldolase_TIM"/>
</dbReference>
<dbReference type="Gene3D" id="3.40.50.720">
    <property type="entry name" value="NAD(P)-binding Rossmann-like Domain"/>
    <property type="match status" value="1"/>
</dbReference>
<name>A0ABT4UU17_9PSEU</name>
<comment type="similarity">
    <text evidence="3">In the N-terminal section; belongs to the NADH:flavin oxidoreductase/NADH oxidase family.</text>
</comment>
<dbReference type="InterPro" id="IPR051793">
    <property type="entry name" value="NADH:flavin_oxidoreductase"/>
</dbReference>
<dbReference type="SUPFAM" id="SSF51395">
    <property type="entry name" value="FMN-linked oxidoreductases"/>
    <property type="match status" value="1"/>
</dbReference>
<dbReference type="PANTHER" id="PTHR42917">
    <property type="entry name" value="2,4-DIENOYL-COA REDUCTASE"/>
    <property type="match status" value="1"/>
</dbReference>
<evidence type="ECO:0000256" key="6">
    <source>
        <dbReference type="ARBA" id="ARBA00022723"/>
    </source>
</evidence>
<keyword evidence="5" id="KW-0288">FMN</keyword>
<keyword evidence="8" id="KW-0408">Iron</keyword>
<dbReference type="EMBL" id="JAQGLA010000007">
    <property type="protein sequence ID" value="MDA3625200.1"/>
    <property type="molecule type" value="Genomic_DNA"/>
</dbReference>
<dbReference type="CDD" id="cd04734">
    <property type="entry name" value="OYE_like_3_FMN"/>
    <property type="match status" value="1"/>
</dbReference>
<reference evidence="11 12" key="1">
    <citation type="submission" date="2022-11" db="EMBL/GenBank/DDBJ databases">
        <title>Draft genome sequence of Saccharopolyspora sp. WRP15-2 isolated from rhizosphere soils of wild rice in Thailand.</title>
        <authorList>
            <person name="Duangmal K."/>
            <person name="Kammanee S."/>
            <person name="Muangham S."/>
        </authorList>
    </citation>
    <scope>NUCLEOTIDE SEQUENCE [LARGE SCALE GENOMIC DNA]</scope>
    <source>
        <strain evidence="11 12">WRP15-2</strain>
    </source>
</reference>
<evidence type="ECO:0000256" key="4">
    <source>
        <dbReference type="ARBA" id="ARBA00022630"/>
    </source>
</evidence>
<evidence type="ECO:0000256" key="1">
    <source>
        <dbReference type="ARBA" id="ARBA00001917"/>
    </source>
</evidence>
<gene>
    <name evidence="11" type="ORF">OU415_07120</name>
</gene>
<dbReference type="InterPro" id="IPR036188">
    <property type="entry name" value="FAD/NAD-bd_sf"/>
</dbReference>
<feature type="domain" description="NADH:flavin oxidoreductase/NADH oxidase N-terminal" evidence="10">
    <location>
        <begin position="17"/>
        <end position="347"/>
    </location>
</feature>
<evidence type="ECO:0000256" key="9">
    <source>
        <dbReference type="ARBA" id="ARBA00023014"/>
    </source>
</evidence>
<dbReference type="PRINTS" id="PR00411">
    <property type="entry name" value="PNDRDTASEI"/>
</dbReference>
<evidence type="ECO:0000256" key="5">
    <source>
        <dbReference type="ARBA" id="ARBA00022643"/>
    </source>
</evidence>
<evidence type="ECO:0000313" key="12">
    <source>
        <dbReference type="Proteomes" id="UP001210380"/>
    </source>
</evidence>
<protein>
    <submittedName>
        <fullName evidence="11">NADH:flavin oxidoreductase</fullName>
    </submittedName>
</protein>
<evidence type="ECO:0000256" key="3">
    <source>
        <dbReference type="ARBA" id="ARBA00011048"/>
    </source>
</evidence>
<dbReference type="Gene3D" id="3.20.20.70">
    <property type="entry name" value="Aldolase class I"/>
    <property type="match status" value="1"/>
</dbReference>
<evidence type="ECO:0000256" key="7">
    <source>
        <dbReference type="ARBA" id="ARBA00023002"/>
    </source>
</evidence>
<keyword evidence="7" id="KW-0560">Oxidoreductase</keyword>
<dbReference type="Pfam" id="PF00724">
    <property type="entry name" value="Oxidored_FMN"/>
    <property type="match status" value="1"/>
</dbReference>
<dbReference type="InterPro" id="IPR001155">
    <property type="entry name" value="OxRdtase_FMN_N"/>
</dbReference>
<accession>A0ABT4UU17</accession>
<keyword evidence="12" id="KW-1185">Reference proteome</keyword>